<dbReference type="InterPro" id="IPR001128">
    <property type="entry name" value="Cyt_P450"/>
</dbReference>
<keyword evidence="5" id="KW-0819">tRNA processing</keyword>
<dbReference type="GO" id="GO:0005506">
    <property type="term" value="F:iron ion binding"/>
    <property type="evidence" value="ECO:0007669"/>
    <property type="project" value="InterPro"/>
</dbReference>
<evidence type="ECO:0000313" key="16">
    <source>
        <dbReference type="EMBL" id="CAK3859612.1"/>
    </source>
</evidence>
<name>A0AAI8YTP6_9PEZI</name>
<feature type="compositionally biased region" description="Polar residues" evidence="13">
    <location>
        <begin position="1642"/>
        <end position="1654"/>
    </location>
</feature>
<dbReference type="InterPro" id="IPR036866">
    <property type="entry name" value="RibonucZ/Hydroxyglut_hydro"/>
</dbReference>
<dbReference type="SUPFAM" id="SSF56281">
    <property type="entry name" value="Metallo-hydrolase/oxidoreductase"/>
    <property type="match status" value="2"/>
</dbReference>
<feature type="region of interest" description="Disordered" evidence="13">
    <location>
        <begin position="1712"/>
        <end position="1736"/>
    </location>
</feature>
<comment type="similarity">
    <text evidence="3">Belongs to the RNase Z family.</text>
</comment>
<sequence>MAFRDTLSTITAHPSLFLLCFIILIPALILLYDISIYLQLPPGPTPLPFLGSKLSIPKTQPWIKFQQWSHRYGPIFTLWIGRRPTLVISDPQIAVDLLEKRSNKYSSRPRMVVMGEVYNGNSSILTQPYGKAWSVRRKMLHQALNPKALRLYKPTQEAEASRLCFALLGNAEAWEKELERFTSSVVFCVAYGHRIDSLRAEVITERFKFMHYMASLNIPGKYLAETVPLLARLPNWLAPWKKGIQETGKMEGRANLKLLEVVKNDVAVARENGRLDEVPDSLSKLLLELRERESIPLSETHFSYVPASLFGAGSDTTASTLCSAFLALVTHPSVLRAAQAELDRVVGPERTPLFEDEAKLPYLRALCKETLRWRPVAVLGGTPHASSEEDVYEGWHIPSGTTILGNNWAINLNEDYYPQPHHFDPVRFLSDAERHQLGIEKQAYVGQKEHPSKSGHSSFGWGRRICPGADLASNSLFIALSKLLWAYDVLPSEGQEYDIFAYTDGFNVRPKKFECLIRVRSERHRNVLEKAQLDAMKWLEKFTPFREHASRPRHLRLYSSPARKDDKKDAQQPQAKHSSIGVLKDLLFGHQSQQNSTGAEQTQASKRTEDEQLVATTEPRIRPWIPRESPEQRWRARQGLHGGTRSTQRIRAAQDQYLSNGDADSDSRARLERVIAATHGEIIFHNHHVKKFLEPRYPKFFQDYVKPDHRAPVKMKSQVQILTTPTADTPGTSLLLSFDNKRYLIGSLAEGTQRASVQMGAKLLRVTECFLTGRTEWSNTGGMIGMILTLADQSSTSQASSQEEALKKVRAKAQRLGIANDKEKMRQLEDEAKMGTMSSLKIFGPPNLNHTLATARRFVFRKGMPVDIHEIRDGKSPGPNEDGEWSPFWADENMKVWALSISPIRTASPSNRTPTAVSPRKRSIDEVDAVENGTRTSAIDALDARERNYLTVKAVVSEMFNSTWRLDTLYETPLSEVRLPATIFVRNRETHKIETYRGPKPGDKPVPDPNMTVLVRKPWPGALVESLPHTEPAKEAISYIFRNHMQRGKFHPERATELKVPKGKSWAALALGESVQNEVGETITPEMVLDPSRVGGGMAVVDLPAPEYIDNLISRPEWREPKVMEGVGAIIWMCGKDVATDSRLSAFMQEFSNLEHIVSSPDYCPNNLAYDSAAAATVRLRQVDPDRYGIPVHDAESADGEQPYGGSGWYQVARKRQPLPEKVHIAARGQTVELEPAIKFQTQGVIPALAIAETVAEVPQDVMEEARKAQEAIKAPDEELERWRQSLPPGAQDAEIITLGTGSALPSKYRNVSATLVRVPGWGNMLMDCGENTLGQLRRVFTAAELKEVLRDLRLIFISHMHADHQLGTTSVIKAWYEEVHGSQPDLLLSESTPTTQSGLDFETLFNNRDRLAIVAEPAMLHWLKEYRAVEDYGYSRIAPLLLTAPRDHVHDYRSLLCWHIPHSELDGLSHSVRNRRIKEATVPLSYLDLENIEAVLVNHCQGARAVSITLTSGFKVSYSGDCRPSKDFSRIGQGSTVCIHEATFDDELAGDAKAKKHSTTSEALGVAQKMGAKACVLTHFSQRYQKVPVLERAEGQSPTVKDVPVTFGSVTPPLEEDEVSADAAENDAPIVEDDVAETFPDQETSNGTGQQYDLPSRRPEGPPEAVKFKLQSDMKVCVAFDYMRVKVGDIGVMEKLTPALLKLFAEEEEERAEAAAKNLKKDKKEKNKGKGKRNN</sequence>
<feature type="region of interest" description="Disordered" evidence="13">
    <location>
        <begin position="592"/>
        <end position="649"/>
    </location>
</feature>
<dbReference type="Pfam" id="PF00067">
    <property type="entry name" value="p450"/>
    <property type="match status" value="1"/>
</dbReference>
<evidence type="ECO:0000256" key="3">
    <source>
        <dbReference type="ARBA" id="ARBA00007823"/>
    </source>
</evidence>
<dbReference type="GO" id="GO:1990180">
    <property type="term" value="P:mitochondrial tRNA 3'-end processing"/>
    <property type="evidence" value="ECO:0007669"/>
    <property type="project" value="TreeGrafter"/>
</dbReference>
<dbReference type="Pfam" id="PF13691">
    <property type="entry name" value="Lactamase_B_4"/>
    <property type="match status" value="1"/>
</dbReference>
<evidence type="ECO:0000256" key="11">
    <source>
        <dbReference type="ARBA" id="ARBA00023004"/>
    </source>
</evidence>
<protein>
    <recommendedName>
        <fullName evidence="4">ribonuclease Z</fullName>
        <ecNumber evidence="4">3.1.26.11</ecNumber>
    </recommendedName>
</protein>
<feature type="compositionally biased region" description="Basic and acidic residues" evidence="13">
    <location>
        <begin position="1656"/>
        <end position="1665"/>
    </location>
</feature>
<proteinExistence type="inferred from homology"/>
<evidence type="ECO:0000256" key="2">
    <source>
        <dbReference type="ARBA" id="ARBA00001947"/>
    </source>
</evidence>
<dbReference type="InterPro" id="IPR047151">
    <property type="entry name" value="RNZ2-like"/>
</dbReference>
<keyword evidence="14" id="KW-1133">Transmembrane helix</keyword>
<reference evidence="16" key="1">
    <citation type="submission" date="2023-11" db="EMBL/GenBank/DDBJ databases">
        <authorList>
            <person name="Alioto T."/>
            <person name="Alioto T."/>
            <person name="Gomez Garrido J."/>
        </authorList>
    </citation>
    <scope>NUCLEOTIDE SEQUENCE</scope>
</reference>
<dbReference type="GO" id="GO:0016705">
    <property type="term" value="F:oxidoreductase activity, acting on paired donors, with incorporation or reduction of molecular oxygen"/>
    <property type="evidence" value="ECO:0007669"/>
    <property type="project" value="InterPro"/>
</dbReference>
<evidence type="ECO:0000256" key="7">
    <source>
        <dbReference type="ARBA" id="ARBA00022723"/>
    </source>
</evidence>
<dbReference type="InterPro" id="IPR036396">
    <property type="entry name" value="Cyt_P450_sf"/>
</dbReference>
<keyword evidence="8" id="KW-0255">Endonuclease</keyword>
<feature type="region of interest" description="Disordered" evidence="13">
    <location>
        <begin position="1638"/>
        <end position="1665"/>
    </location>
</feature>
<keyword evidence="6" id="KW-0540">Nuclease</keyword>
<gene>
    <name evidence="16" type="ORF">LECACI_7A001797</name>
</gene>
<dbReference type="PRINTS" id="PR00385">
    <property type="entry name" value="P450"/>
</dbReference>
<comment type="cofactor">
    <cofactor evidence="12">
        <name>heme</name>
        <dbReference type="ChEBI" id="CHEBI:30413"/>
    </cofactor>
</comment>
<keyword evidence="14" id="KW-0472">Membrane</keyword>
<dbReference type="Gene3D" id="1.10.630.10">
    <property type="entry name" value="Cytochrome P450"/>
    <property type="match status" value="1"/>
</dbReference>
<organism evidence="16 17">
    <name type="scientific">Lecanosticta acicola</name>
    <dbReference type="NCBI Taxonomy" id="111012"/>
    <lineage>
        <taxon>Eukaryota</taxon>
        <taxon>Fungi</taxon>
        <taxon>Dikarya</taxon>
        <taxon>Ascomycota</taxon>
        <taxon>Pezizomycotina</taxon>
        <taxon>Dothideomycetes</taxon>
        <taxon>Dothideomycetidae</taxon>
        <taxon>Mycosphaerellales</taxon>
        <taxon>Mycosphaerellaceae</taxon>
        <taxon>Lecanosticta</taxon>
    </lineage>
</organism>
<dbReference type="EC" id="3.1.26.11" evidence="4"/>
<dbReference type="PRINTS" id="PR00463">
    <property type="entry name" value="EP450I"/>
</dbReference>
<feature type="binding site" description="axial binding residue" evidence="12">
    <location>
        <position position="466"/>
    </location>
    <ligand>
        <name>heme</name>
        <dbReference type="ChEBI" id="CHEBI:30413"/>
    </ligand>
    <ligandPart>
        <name>Fe</name>
        <dbReference type="ChEBI" id="CHEBI:18248"/>
    </ligandPart>
</feature>
<dbReference type="SUPFAM" id="SSF48264">
    <property type="entry name" value="Cytochrome P450"/>
    <property type="match status" value="1"/>
</dbReference>
<comment type="cofactor">
    <cofactor evidence="2">
        <name>Zn(2+)</name>
        <dbReference type="ChEBI" id="CHEBI:29105"/>
    </cofactor>
</comment>
<keyword evidence="10" id="KW-0862">Zinc</keyword>
<accession>A0AAI8YTP6</accession>
<keyword evidence="17" id="KW-1185">Reference proteome</keyword>
<evidence type="ECO:0000256" key="9">
    <source>
        <dbReference type="ARBA" id="ARBA00022801"/>
    </source>
</evidence>
<dbReference type="CDD" id="cd11065">
    <property type="entry name" value="CYP64-like"/>
    <property type="match status" value="1"/>
</dbReference>
<dbReference type="Gene3D" id="3.60.15.10">
    <property type="entry name" value="Ribonuclease Z/Hydroxyacylglutathione hydrolase-like"/>
    <property type="match status" value="2"/>
</dbReference>
<evidence type="ECO:0000313" key="17">
    <source>
        <dbReference type="Proteomes" id="UP001296104"/>
    </source>
</evidence>
<keyword evidence="9" id="KW-0378">Hydrolase</keyword>
<keyword evidence="14" id="KW-0812">Transmembrane</keyword>
<keyword evidence="11 12" id="KW-0408">Iron</keyword>
<feature type="region of interest" description="Disordered" evidence="13">
    <location>
        <begin position="1601"/>
        <end position="1622"/>
    </location>
</feature>
<dbReference type="GO" id="GO:0005739">
    <property type="term" value="C:mitochondrion"/>
    <property type="evidence" value="ECO:0007669"/>
    <property type="project" value="TreeGrafter"/>
</dbReference>
<evidence type="ECO:0000256" key="14">
    <source>
        <dbReference type="SAM" id="Phobius"/>
    </source>
</evidence>
<dbReference type="GO" id="GO:0042781">
    <property type="term" value="F:3'-tRNA processing endoribonuclease activity"/>
    <property type="evidence" value="ECO:0007669"/>
    <property type="project" value="UniProtKB-EC"/>
</dbReference>
<dbReference type="InterPro" id="IPR017972">
    <property type="entry name" value="Cyt_P450_CS"/>
</dbReference>
<dbReference type="Proteomes" id="UP001296104">
    <property type="component" value="Unassembled WGS sequence"/>
</dbReference>
<dbReference type="InterPro" id="IPR002401">
    <property type="entry name" value="Cyt_P450_E_grp-I"/>
</dbReference>
<evidence type="ECO:0000256" key="5">
    <source>
        <dbReference type="ARBA" id="ARBA00022694"/>
    </source>
</evidence>
<dbReference type="InterPro" id="IPR027794">
    <property type="entry name" value="tRNase_Z_dom"/>
</dbReference>
<keyword evidence="12" id="KW-0349">Heme</keyword>
<dbReference type="Pfam" id="PF23023">
    <property type="entry name" value="Anti-Pycsar_Apyc1"/>
    <property type="match status" value="1"/>
</dbReference>
<dbReference type="PROSITE" id="PS00086">
    <property type="entry name" value="CYTOCHROME_P450"/>
    <property type="match status" value="1"/>
</dbReference>
<evidence type="ECO:0000256" key="10">
    <source>
        <dbReference type="ARBA" id="ARBA00022833"/>
    </source>
</evidence>
<feature type="domain" description="tRNase Z endonuclease" evidence="15">
    <location>
        <begin position="720"/>
        <end position="782"/>
    </location>
</feature>
<feature type="compositionally biased region" description="Polar residues" evidence="13">
    <location>
        <begin position="592"/>
        <end position="605"/>
    </location>
</feature>
<comment type="caution">
    <text evidence="16">The sequence shown here is derived from an EMBL/GenBank/DDBJ whole genome shotgun (WGS) entry which is preliminary data.</text>
</comment>
<dbReference type="PANTHER" id="PTHR12553:SF49">
    <property type="entry name" value="ZINC PHOSPHODIESTERASE ELAC PROTEIN 2"/>
    <property type="match status" value="1"/>
</dbReference>
<comment type="catalytic activity">
    <reaction evidence="1">
        <text>Endonucleolytic cleavage of RNA, removing extra 3' nucleotides from tRNA precursor, generating 3' termini of tRNAs. A 3'-hydroxy group is left at the tRNA terminus and a 5'-phosphoryl group is left at the trailer molecule.</text>
        <dbReference type="EC" id="3.1.26.11"/>
    </reaction>
</comment>
<dbReference type="GO" id="GO:0004497">
    <property type="term" value="F:monooxygenase activity"/>
    <property type="evidence" value="ECO:0007669"/>
    <property type="project" value="InterPro"/>
</dbReference>
<evidence type="ECO:0000256" key="1">
    <source>
        <dbReference type="ARBA" id="ARBA00000402"/>
    </source>
</evidence>
<dbReference type="GO" id="GO:0020037">
    <property type="term" value="F:heme binding"/>
    <property type="evidence" value="ECO:0007669"/>
    <property type="project" value="InterPro"/>
</dbReference>
<feature type="compositionally biased region" description="Basic residues" evidence="13">
    <location>
        <begin position="1719"/>
        <end position="1736"/>
    </location>
</feature>
<dbReference type="EMBL" id="CAVMBE010000007">
    <property type="protein sequence ID" value="CAK3859612.1"/>
    <property type="molecule type" value="Genomic_DNA"/>
</dbReference>
<keyword evidence="7 12" id="KW-0479">Metal-binding</keyword>
<dbReference type="CDD" id="cd07718">
    <property type="entry name" value="RNaseZ_ELAC1_ELAC2-C-term-like_MBL-fold"/>
    <property type="match status" value="1"/>
</dbReference>
<evidence type="ECO:0000256" key="8">
    <source>
        <dbReference type="ARBA" id="ARBA00022759"/>
    </source>
</evidence>
<evidence type="ECO:0000259" key="15">
    <source>
        <dbReference type="Pfam" id="PF13691"/>
    </source>
</evidence>
<evidence type="ECO:0000256" key="4">
    <source>
        <dbReference type="ARBA" id="ARBA00012477"/>
    </source>
</evidence>
<dbReference type="PANTHER" id="PTHR12553">
    <property type="entry name" value="ZINC PHOSPHODIESTERASE ELAC PROTEIN 2"/>
    <property type="match status" value="1"/>
</dbReference>
<feature type="region of interest" description="Disordered" evidence="13">
    <location>
        <begin position="553"/>
        <end position="577"/>
    </location>
</feature>
<feature type="transmembrane region" description="Helical" evidence="14">
    <location>
        <begin position="12"/>
        <end position="32"/>
    </location>
</feature>
<evidence type="ECO:0000256" key="6">
    <source>
        <dbReference type="ARBA" id="ARBA00022722"/>
    </source>
</evidence>
<evidence type="ECO:0000256" key="12">
    <source>
        <dbReference type="PIRSR" id="PIRSR602401-1"/>
    </source>
</evidence>
<evidence type="ECO:0000256" key="13">
    <source>
        <dbReference type="SAM" id="MobiDB-lite"/>
    </source>
</evidence>